<dbReference type="OrthoDB" id="1950195at2"/>
<sequence>MHIKVDKIIAVCGSALLGYYLGLSVFRHILWSILLKTLPPMNTRHTPMFYTNIITAMIAASIGYLLYTKFVDKWSIRKYKKQYTLGITALLILPIITMGSFRIHAVNIVKSAESTTPTSLHLRFEDPRITFEISENSGVVFGKGIRLQNQEDLLETFGNALQQLILLEASPQPKNSPNRHLGTLWIDYRPQGKWYSKILTWTRTGFEETAANQNFLFYKGVELEEVLEDFNAQLASLANYTSAKTLHISLVDDNLHQTEFLLEEDFEFLLTGMEAASKVLPESNIISKFEKVWRGDQMISESDKNFYAFSLSNQSDNASTLEGGIFLENVILYDATEKIAWFEGNYYTIDLSSILLVQEL</sequence>
<accession>A0A0D8IBC7</accession>
<name>A0A0D8IBC7_9CLOT</name>
<protein>
    <submittedName>
        <fullName evidence="1">Uncharacterized protein</fullName>
    </submittedName>
</protein>
<dbReference type="EMBL" id="CP009687">
    <property type="protein sequence ID" value="AKL96835.1"/>
    <property type="molecule type" value="Genomic_DNA"/>
</dbReference>
<gene>
    <name evidence="1" type="ORF">CACET_c33920</name>
</gene>
<keyword evidence="2" id="KW-1185">Reference proteome</keyword>
<dbReference type="STRING" id="84022.CACET_c33920"/>
<dbReference type="AlphaFoldDB" id="A0A0D8IBC7"/>
<evidence type="ECO:0000313" key="1">
    <source>
        <dbReference type="EMBL" id="AKL96835.1"/>
    </source>
</evidence>
<evidence type="ECO:0000313" key="2">
    <source>
        <dbReference type="Proteomes" id="UP000035704"/>
    </source>
</evidence>
<reference evidence="1 2" key="1">
    <citation type="submission" date="2014-10" db="EMBL/GenBank/DDBJ databases">
        <title>Genome sequence of Clostridium aceticum DSM 1496.</title>
        <authorList>
            <person name="Poehlein A."/>
            <person name="Schiel-Bengelsdorf B."/>
            <person name="Gottschalk G."/>
            <person name="Duerre P."/>
            <person name="Daniel R."/>
        </authorList>
    </citation>
    <scope>NUCLEOTIDE SEQUENCE [LARGE SCALE GENOMIC DNA]</scope>
    <source>
        <strain evidence="1 2">DSM 1496</strain>
    </source>
</reference>
<dbReference type="RefSeq" id="WP_044824259.1">
    <property type="nucleotide sequence ID" value="NZ_CP009687.1"/>
</dbReference>
<dbReference type="KEGG" id="cace:CACET_c33920"/>
<proteinExistence type="predicted"/>
<organism evidence="1 2">
    <name type="scientific">Clostridium aceticum</name>
    <dbReference type="NCBI Taxonomy" id="84022"/>
    <lineage>
        <taxon>Bacteria</taxon>
        <taxon>Bacillati</taxon>
        <taxon>Bacillota</taxon>
        <taxon>Clostridia</taxon>
        <taxon>Eubacteriales</taxon>
        <taxon>Clostridiaceae</taxon>
        <taxon>Clostridium</taxon>
    </lineage>
</organism>
<dbReference type="Proteomes" id="UP000035704">
    <property type="component" value="Chromosome"/>
</dbReference>
<dbReference type="PATRIC" id="fig|84022.5.peg.3583"/>